<sequence>MVLIELVYCKITGRTRDLPKVHHFIPLVPWSCKKIKGKKKVMPPCNTDSGSKEQIKLVLDMSNEGPIFKMLESILQGSAGEGNDALNNLLKSGIPGLENLFSGKDFKFEKMSDEDKKRFLDAVTGAEGKINSKAAAALIAAAASGG</sequence>
<dbReference type="OrthoDB" id="10524828at2759"/>
<accession>A0A7T8QWT8</accession>
<reference evidence="2" key="1">
    <citation type="submission" date="2021-01" db="EMBL/GenBank/DDBJ databases">
        <title>Caligus Genome Assembly.</title>
        <authorList>
            <person name="Gallardo-Escarate C."/>
        </authorList>
    </citation>
    <scope>NUCLEOTIDE SEQUENCE [LARGE SCALE GENOMIC DNA]</scope>
</reference>
<dbReference type="EMBL" id="CP045891">
    <property type="protein sequence ID" value="QQP58025.1"/>
    <property type="molecule type" value="Genomic_DNA"/>
</dbReference>
<organism evidence="1 2">
    <name type="scientific">Caligus rogercresseyi</name>
    <name type="common">Sea louse</name>
    <dbReference type="NCBI Taxonomy" id="217165"/>
    <lineage>
        <taxon>Eukaryota</taxon>
        <taxon>Metazoa</taxon>
        <taxon>Ecdysozoa</taxon>
        <taxon>Arthropoda</taxon>
        <taxon>Crustacea</taxon>
        <taxon>Multicrustacea</taxon>
        <taxon>Hexanauplia</taxon>
        <taxon>Copepoda</taxon>
        <taxon>Siphonostomatoida</taxon>
        <taxon>Caligidae</taxon>
        <taxon>Caligus</taxon>
    </lineage>
</organism>
<evidence type="ECO:0000313" key="2">
    <source>
        <dbReference type="Proteomes" id="UP000595437"/>
    </source>
</evidence>
<dbReference type="AlphaFoldDB" id="A0A7T8QWT8"/>
<gene>
    <name evidence="1" type="ORF">FKW44_003212</name>
</gene>
<evidence type="ECO:0000313" key="1">
    <source>
        <dbReference type="EMBL" id="QQP58025.1"/>
    </source>
</evidence>
<name>A0A7T8QWT8_CALRO</name>
<keyword evidence="2" id="KW-1185">Reference proteome</keyword>
<dbReference type="Proteomes" id="UP000595437">
    <property type="component" value="Chromosome 2"/>
</dbReference>
<protein>
    <submittedName>
        <fullName evidence="1">Uncharacterized protein</fullName>
    </submittedName>
</protein>
<proteinExistence type="predicted"/>